<name>A0A7M5VF43_9CNID</name>
<dbReference type="EnsemblMetazoa" id="CLYHEMT012238.1">
    <property type="protein sequence ID" value="CLYHEMP012238.1"/>
    <property type="gene ID" value="CLYHEMG012238"/>
</dbReference>
<keyword evidence="1" id="KW-0732">Signal</keyword>
<reference evidence="2" key="1">
    <citation type="submission" date="2021-01" db="UniProtKB">
        <authorList>
            <consortium name="EnsemblMetazoa"/>
        </authorList>
    </citation>
    <scope>IDENTIFICATION</scope>
</reference>
<proteinExistence type="predicted"/>
<keyword evidence="3" id="KW-1185">Reference proteome</keyword>
<dbReference type="GeneID" id="136818123"/>
<dbReference type="OrthoDB" id="9409434at2759"/>
<evidence type="ECO:0000256" key="1">
    <source>
        <dbReference type="SAM" id="SignalP"/>
    </source>
</evidence>
<evidence type="ECO:0000313" key="3">
    <source>
        <dbReference type="Proteomes" id="UP000594262"/>
    </source>
</evidence>
<dbReference type="RefSeq" id="XP_066930581.1">
    <property type="nucleotide sequence ID" value="XM_067074480.1"/>
</dbReference>
<organism evidence="2 3">
    <name type="scientific">Clytia hemisphaerica</name>
    <dbReference type="NCBI Taxonomy" id="252671"/>
    <lineage>
        <taxon>Eukaryota</taxon>
        <taxon>Metazoa</taxon>
        <taxon>Cnidaria</taxon>
        <taxon>Hydrozoa</taxon>
        <taxon>Hydroidolina</taxon>
        <taxon>Leptothecata</taxon>
        <taxon>Obeliida</taxon>
        <taxon>Clytiidae</taxon>
        <taxon>Clytia</taxon>
    </lineage>
</organism>
<protein>
    <submittedName>
        <fullName evidence="2">Uncharacterized protein</fullName>
    </submittedName>
</protein>
<evidence type="ECO:0000313" key="2">
    <source>
        <dbReference type="EnsemblMetazoa" id="CLYHEMP012238.1"/>
    </source>
</evidence>
<sequence>MASVKGMFLFLCIVASVTKNLNATVSLVPHTKGNDFCGTNYDGGYHYIIRSDLGVFMRAGSLTGSPSTKIYKLCEACKGADHYLAIPGGKYYIIKGNQYRKNRGLESDRDSRVYNLHPNCRGGKHYFGGTDHHKYIIFSDNTYRRVVDMTHDSQARTFKLHPNCQGGLYYWAREGWKYFVKQGHWGIEYHRVSDLTRDLLHTSYSVAKPVIGFLPGGLAVNYGPVYGQWTLIKSFRNPSSSDVEYKKTITKKVGYNKQKLSSTEHSWSISASVTTSAGALTESIAKTQMTLTAAYGGLKIDTTTQDWSKETETTEEITITLKAGQSVYFWQYQIGLGTDTGHPVLFGKNLVTNNSGRPPKEPGYTTKA</sequence>
<feature type="signal peptide" evidence="1">
    <location>
        <begin position="1"/>
        <end position="23"/>
    </location>
</feature>
<feature type="chain" id="PRO_5029520709" evidence="1">
    <location>
        <begin position="24"/>
        <end position="368"/>
    </location>
</feature>
<dbReference type="AlphaFoldDB" id="A0A7M5VF43"/>
<accession>A0A7M5VF43</accession>
<dbReference type="Proteomes" id="UP000594262">
    <property type="component" value="Unplaced"/>
</dbReference>